<dbReference type="AlphaFoldDB" id="A0A1I0HQY7"/>
<evidence type="ECO:0000256" key="4">
    <source>
        <dbReference type="ARBA" id="ARBA00023004"/>
    </source>
</evidence>
<dbReference type="RefSeq" id="WP_092365821.1">
    <property type="nucleotide sequence ID" value="NZ_DAINWJ010000187.1"/>
</dbReference>
<dbReference type="EMBL" id="FOIM01000017">
    <property type="protein sequence ID" value="SET86556.1"/>
    <property type="molecule type" value="Genomic_DNA"/>
</dbReference>
<dbReference type="Gene3D" id="3.40.50.11900">
    <property type="match status" value="1"/>
</dbReference>
<dbReference type="Pfam" id="PF06050">
    <property type="entry name" value="HGD-D"/>
    <property type="match status" value="1"/>
</dbReference>
<dbReference type="GO" id="GO:0046872">
    <property type="term" value="F:metal ion binding"/>
    <property type="evidence" value="ECO:0007669"/>
    <property type="project" value="UniProtKB-KW"/>
</dbReference>
<dbReference type="Gene3D" id="1.20.1270.370">
    <property type="match status" value="1"/>
</dbReference>
<evidence type="ECO:0000256" key="1">
    <source>
        <dbReference type="ARBA" id="ARBA00001966"/>
    </source>
</evidence>
<keyword evidence="7" id="KW-1185">Reference proteome</keyword>
<dbReference type="Proteomes" id="UP000198508">
    <property type="component" value="Unassembled WGS sequence"/>
</dbReference>
<sequence length="373" mass="42551">MASLQENLQRLQEIAANPKAQLDRYLKSGRQVVGCFPIYTPEVLADAADLVPMGMWGAQTEFSLAKKYLVPFACPIMQSCMELALGGKYAGVKAVMIPPMCDTLRCITQDFKFGVKDIVSIPFTLPQNRRITAAIQYLTEEYGHVKERLEEIYEVEIREEAIAKSIECYNQHSRAMRRFSELANRHLDIITPTVRHGVFKSAWFMTKAEHLAYLRQIIGQLESLPDYEFTGKRVILTGITGEPDSFLKILEDHNMAVVGDDLAQEMRQYRTEIPEGDNGIVRLAKQWMERIDPMAHEDELRRVELLHGLCRENAADAVIVCLMKFCDPEEYEYVAYSQELKDAGITVLSVDIDQQPNSYDQARTRIETLAEML</sequence>
<dbReference type="PANTHER" id="PTHR30548">
    <property type="entry name" value="2-HYDROXYGLUTARYL-COA DEHYDRATASE, D-COMPONENT-RELATED"/>
    <property type="match status" value="1"/>
</dbReference>
<dbReference type="STRING" id="460384.SAMN05216313_11761"/>
<accession>A0A1I0HQY7</accession>
<gene>
    <name evidence="6" type="ORF">SAMN05216313_11761</name>
</gene>
<dbReference type="PANTHER" id="PTHR30548:SF5">
    <property type="entry name" value="SUBUNIT OF OXYGEN-SENSITIVE 2-HYDROXYISOCAPROYL-COA DEHYDRATASE"/>
    <property type="match status" value="1"/>
</dbReference>
<evidence type="ECO:0000313" key="7">
    <source>
        <dbReference type="Proteomes" id="UP000198508"/>
    </source>
</evidence>
<dbReference type="GO" id="GO:0016836">
    <property type="term" value="F:hydro-lyase activity"/>
    <property type="evidence" value="ECO:0007669"/>
    <property type="project" value="UniProtKB-ARBA"/>
</dbReference>
<proteinExistence type="inferred from homology"/>
<evidence type="ECO:0000256" key="3">
    <source>
        <dbReference type="ARBA" id="ARBA00022723"/>
    </source>
</evidence>
<name>A0A1I0HQY7_9FIRM</name>
<protein>
    <submittedName>
        <fullName evidence="6">Benzoyl-CoA reductase/2-hydroxyglutaryl-CoA dehydratase subunit, BcrC/BadD/HgdB</fullName>
    </submittedName>
</protein>
<dbReference type="GO" id="GO:0051536">
    <property type="term" value="F:iron-sulfur cluster binding"/>
    <property type="evidence" value="ECO:0007669"/>
    <property type="project" value="UniProtKB-KW"/>
</dbReference>
<evidence type="ECO:0000256" key="5">
    <source>
        <dbReference type="ARBA" id="ARBA00023014"/>
    </source>
</evidence>
<keyword evidence="4" id="KW-0408">Iron</keyword>
<evidence type="ECO:0000313" key="6">
    <source>
        <dbReference type="EMBL" id="SET86556.1"/>
    </source>
</evidence>
<keyword evidence="3" id="KW-0479">Metal-binding</keyword>
<evidence type="ECO:0000256" key="2">
    <source>
        <dbReference type="ARBA" id="ARBA00005806"/>
    </source>
</evidence>
<keyword evidence="5" id="KW-0411">Iron-sulfur</keyword>
<comment type="similarity">
    <text evidence="2">Belongs to the FldB/FldC dehydratase alpha/beta subunit family.</text>
</comment>
<dbReference type="InterPro" id="IPR010327">
    <property type="entry name" value="FldB/FldC_alpha/beta"/>
</dbReference>
<organism evidence="6 7">
    <name type="scientific">Enterocloster lavalensis</name>
    <dbReference type="NCBI Taxonomy" id="460384"/>
    <lineage>
        <taxon>Bacteria</taxon>
        <taxon>Bacillati</taxon>
        <taxon>Bacillota</taxon>
        <taxon>Clostridia</taxon>
        <taxon>Lachnospirales</taxon>
        <taxon>Lachnospiraceae</taxon>
        <taxon>Enterocloster</taxon>
    </lineage>
</organism>
<dbReference type="Gene3D" id="3.40.50.11890">
    <property type="match status" value="1"/>
</dbReference>
<comment type="cofactor">
    <cofactor evidence="1">
        <name>[4Fe-4S] cluster</name>
        <dbReference type="ChEBI" id="CHEBI:49883"/>
    </cofactor>
</comment>
<reference evidence="7" key="1">
    <citation type="submission" date="2016-10" db="EMBL/GenBank/DDBJ databases">
        <authorList>
            <person name="Varghese N."/>
            <person name="Submissions S."/>
        </authorList>
    </citation>
    <scope>NUCLEOTIDE SEQUENCE [LARGE SCALE GENOMIC DNA]</scope>
    <source>
        <strain evidence="7">NLAE-zl-G277</strain>
    </source>
</reference>